<protein>
    <submittedName>
        <fullName evidence="1">Uncharacterized protein</fullName>
    </submittedName>
</protein>
<keyword evidence="2" id="KW-1185">Reference proteome</keyword>
<organism evidence="1 2">
    <name type="scientific">Streptomyces incarnatus</name>
    <dbReference type="NCBI Taxonomy" id="665007"/>
    <lineage>
        <taxon>Bacteria</taxon>
        <taxon>Bacillati</taxon>
        <taxon>Actinomycetota</taxon>
        <taxon>Actinomycetes</taxon>
        <taxon>Kitasatosporales</taxon>
        <taxon>Streptomycetaceae</taxon>
        <taxon>Streptomyces</taxon>
    </lineage>
</organism>
<name>A0ABN4GMN2_9ACTN</name>
<evidence type="ECO:0000313" key="1">
    <source>
        <dbReference type="EMBL" id="AKJ12366.1"/>
    </source>
</evidence>
<dbReference type="Proteomes" id="UP000035366">
    <property type="component" value="Chromosome"/>
</dbReference>
<sequence>MHYAGSSSWRFSEGTSQMLHAALFIRDGAALPVPEGAPVPPPLTDQPGPMEIPDSTDREVLAAQWLEWWGRLVDCEMSEDRRSQGEGSDDTDDTALRVDRILRRRQAVYDPPDFDSLRATPQLQALIQRYFRESLLWAADMKRQHPPGRPPGDPAFPWSLVKGVAEQVATAHGVPIAAVTGTVRILRVKGTWSQPTGPGCTLCSTAAAADPAFAATLLRDTFTSGLGP</sequence>
<accession>A0ABN4GMN2</accession>
<gene>
    <name evidence="1" type="ORF">ABB07_20730</name>
</gene>
<proteinExistence type="predicted"/>
<reference evidence="1 2" key="1">
    <citation type="journal article" date="2015" name="ISME J.">
        <title>Draft Genome Sequence of Streptomyces incarnatus NRRL8089, which Produces the Nucleoside Antibiotic Sinefungin.</title>
        <authorList>
            <person name="Oshima K."/>
            <person name="Hattori M."/>
            <person name="Shimizu H."/>
            <person name="Fukuda K."/>
            <person name="Nemoto M."/>
            <person name="Inagaki K."/>
            <person name="Tamura T."/>
        </authorList>
    </citation>
    <scope>NUCLEOTIDE SEQUENCE [LARGE SCALE GENOMIC DNA]</scope>
    <source>
        <strain evidence="1 2">NRRL 8089</strain>
    </source>
</reference>
<dbReference type="EMBL" id="CP011497">
    <property type="protein sequence ID" value="AKJ12366.1"/>
    <property type="molecule type" value="Genomic_DNA"/>
</dbReference>
<evidence type="ECO:0000313" key="2">
    <source>
        <dbReference type="Proteomes" id="UP000035366"/>
    </source>
</evidence>